<feature type="transmembrane region" description="Helical" evidence="2">
    <location>
        <begin position="173"/>
        <end position="189"/>
    </location>
</feature>
<dbReference type="EMBL" id="CP016094">
    <property type="protein sequence ID" value="AOS43386.1"/>
    <property type="molecule type" value="Genomic_DNA"/>
</dbReference>
<keyword evidence="2" id="KW-1133">Transmembrane helix</keyword>
<keyword evidence="2" id="KW-0812">Transmembrane</keyword>
<name>A0A1D8AR72_9BACT</name>
<feature type="transmembrane region" description="Helical" evidence="2">
    <location>
        <begin position="143"/>
        <end position="161"/>
    </location>
</feature>
<dbReference type="RefSeq" id="WP_069960744.1">
    <property type="nucleotide sequence ID" value="NZ_CP016094.1"/>
</dbReference>
<keyword evidence="2" id="KW-0472">Membrane</keyword>
<evidence type="ECO:0000313" key="4">
    <source>
        <dbReference type="EMBL" id="AOS43386.1"/>
    </source>
</evidence>
<organism evidence="4 5">
    <name type="scientific">Lacunisphaera limnophila</name>
    <dbReference type="NCBI Taxonomy" id="1838286"/>
    <lineage>
        <taxon>Bacteria</taxon>
        <taxon>Pseudomonadati</taxon>
        <taxon>Verrucomicrobiota</taxon>
        <taxon>Opitutia</taxon>
        <taxon>Opitutales</taxon>
        <taxon>Opitutaceae</taxon>
        <taxon>Lacunisphaera</taxon>
    </lineage>
</organism>
<reference evidence="4 5" key="1">
    <citation type="submission" date="2016-06" db="EMBL/GenBank/DDBJ databases">
        <title>Three novel species with peptidoglycan cell walls form the new genus Lacunisphaera gen. nov. in the family Opitutaceae of the verrucomicrobial subdivision 4.</title>
        <authorList>
            <person name="Rast P."/>
            <person name="Gloeckner I."/>
            <person name="Jogler M."/>
            <person name="Boedeker C."/>
            <person name="Jeske O."/>
            <person name="Wiegand S."/>
            <person name="Reinhardt R."/>
            <person name="Schumann P."/>
            <person name="Rohde M."/>
            <person name="Spring S."/>
            <person name="Gloeckner F.O."/>
            <person name="Jogler C."/>
        </authorList>
    </citation>
    <scope>NUCLEOTIDE SEQUENCE [LARGE SCALE GENOMIC DNA]</scope>
    <source>
        <strain evidence="4 5">IG16b</strain>
    </source>
</reference>
<feature type="transmembrane region" description="Helical" evidence="2">
    <location>
        <begin position="218"/>
        <end position="236"/>
    </location>
</feature>
<evidence type="ECO:0000256" key="1">
    <source>
        <dbReference type="SAM" id="MobiDB-lite"/>
    </source>
</evidence>
<dbReference type="STRING" id="1838286.Verru16b_00429"/>
<feature type="transmembrane region" description="Helical" evidence="2">
    <location>
        <begin position="195"/>
        <end position="211"/>
    </location>
</feature>
<feature type="domain" description="CAAX prenyl protease 2/Lysostaphin resistance protein A-like" evidence="3">
    <location>
        <begin position="142"/>
        <end position="229"/>
    </location>
</feature>
<feature type="transmembrane region" description="Helical" evidence="2">
    <location>
        <begin position="256"/>
        <end position="275"/>
    </location>
</feature>
<dbReference type="InterPro" id="IPR003675">
    <property type="entry name" value="Rce1/LyrA-like_dom"/>
</dbReference>
<gene>
    <name evidence="4" type="ORF">Verru16b_00429</name>
</gene>
<dbReference type="AlphaFoldDB" id="A0A1D8AR72"/>
<evidence type="ECO:0000259" key="3">
    <source>
        <dbReference type="Pfam" id="PF02517"/>
    </source>
</evidence>
<dbReference type="KEGG" id="obg:Verru16b_00429"/>
<evidence type="ECO:0000313" key="5">
    <source>
        <dbReference type="Proteomes" id="UP000095228"/>
    </source>
</evidence>
<feature type="transmembrane region" description="Helical" evidence="2">
    <location>
        <begin position="20"/>
        <end position="43"/>
    </location>
</feature>
<protein>
    <submittedName>
        <fullName evidence="4">CAAX amino terminal protease self-immunity</fullName>
    </submittedName>
</protein>
<sequence length="305" mass="31951">MSPLSGRVPTAYPPLGPAVLLVLGVLFLQAAGGVLIMLLAAWAGGAMAAGTSALYNPWSLAVINTLAIGLILAAGLRGTGESFARFLIIRPFAPGQVPAVLLTAAGLAVVLGETDNLILELLQALGWTDGFSPDLIDLPGQPVGSFLLLVIVAPLTEEYFFRGLLLRGLLSRHRAPVAIGVTALLFGLVHANLRQLFLGAVIGAVFGWWYLRSRSLGPCLIGHAVFNALAWFALLFPSEWVPFTHNQPGTLIAHQPVWFTVSGILAVGLGLAWFARYPASPPPAPPTPDAEPLPPLLAPPPAPSA</sequence>
<feature type="transmembrane region" description="Helical" evidence="2">
    <location>
        <begin position="55"/>
        <end position="76"/>
    </location>
</feature>
<proteinExistence type="predicted"/>
<dbReference type="GO" id="GO:0080120">
    <property type="term" value="P:CAAX-box protein maturation"/>
    <property type="evidence" value="ECO:0007669"/>
    <property type="project" value="UniProtKB-ARBA"/>
</dbReference>
<dbReference type="GO" id="GO:0006508">
    <property type="term" value="P:proteolysis"/>
    <property type="evidence" value="ECO:0007669"/>
    <property type="project" value="UniProtKB-KW"/>
</dbReference>
<dbReference type="Proteomes" id="UP000095228">
    <property type="component" value="Chromosome"/>
</dbReference>
<accession>A0A1D8AR72</accession>
<dbReference type="GO" id="GO:0004175">
    <property type="term" value="F:endopeptidase activity"/>
    <property type="evidence" value="ECO:0007669"/>
    <property type="project" value="UniProtKB-ARBA"/>
</dbReference>
<keyword evidence="4" id="KW-0645">Protease</keyword>
<dbReference type="Pfam" id="PF02517">
    <property type="entry name" value="Rce1-like"/>
    <property type="match status" value="1"/>
</dbReference>
<keyword evidence="5" id="KW-1185">Reference proteome</keyword>
<dbReference type="OrthoDB" id="4177129at2"/>
<dbReference type="PANTHER" id="PTHR36435:SF1">
    <property type="entry name" value="CAAX AMINO TERMINAL PROTEASE FAMILY PROTEIN"/>
    <property type="match status" value="1"/>
</dbReference>
<evidence type="ECO:0000256" key="2">
    <source>
        <dbReference type="SAM" id="Phobius"/>
    </source>
</evidence>
<feature type="region of interest" description="Disordered" evidence="1">
    <location>
        <begin position="282"/>
        <end position="305"/>
    </location>
</feature>
<dbReference type="InterPro" id="IPR052710">
    <property type="entry name" value="CAAX_protease"/>
</dbReference>
<dbReference type="PANTHER" id="PTHR36435">
    <property type="entry name" value="SLR1288 PROTEIN"/>
    <property type="match status" value="1"/>
</dbReference>
<keyword evidence="4" id="KW-0378">Hydrolase</keyword>